<dbReference type="SUPFAM" id="SSF81321">
    <property type="entry name" value="Family A G protein-coupled receptor-like"/>
    <property type="match status" value="1"/>
</dbReference>
<dbReference type="GO" id="GO:0005886">
    <property type="term" value="C:plasma membrane"/>
    <property type="evidence" value="ECO:0007669"/>
    <property type="project" value="UniProtKB-SubCell"/>
</dbReference>
<dbReference type="OrthoDB" id="9606139at2759"/>
<accession>A0A6P5D7E2</accession>
<comment type="subcellular location">
    <subcellularLocation>
        <location evidence="1 11">Cell membrane</location>
        <topology evidence="1 11">Multi-pass membrane protein</topology>
    </subcellularLocation>
</comment>
<feature type="transmembrane region" description="Helical" evidence="11">
    <location>
        <begin position="51"/>
        <end position="70"/>
    </location>
</feature>
<dbReference type="PANTHER" id="PTHR24062">
    <property type="entry name" value="VOMERONASAL TYPE-1 RECEPTOR"/>
    <property type="match status" value="1"/>
</dbReference>
<name>A0A6P5D7E2_BOSIN</name>
<keyword evidence="10 11" id="KW-0807">Transducer</keyword>
<keyword evidence="7 11" id="KW-0297">G-protein coupled receptor</keyword>
<evidence type="ECO:0000256" key="4">
    <source>
        <dbReference type="ARBA" id="ARBA00022507"/>
    </source>
</evidence>
<dbReference type="PROSITE" id="PS50262">
    <property type="entry name" value="G_PROTEIN_RECEP_F1_2"/>
    <property type="match status" value="1"/>
</dbReference>
<evidence type="ECO:0000256" key="8">
    <source>
        <dbReference type="ARBA" id="ARBA00023136"/>
    </source>
</evidence>
<evidence type="ECO:0000256" key="9">
    <source>
        <dbReference type="ARBA" id="ARBA00023170"/>
    </source>
</evidence>
<keyword evidence="6 11" id="KW-1133">Transmembrane helix</keyword>
<evidence type="ECO:0000313" key="13">
    <source>
        <dbReference type="Proteomes" id="UP001652663"/>
    </source>
</evidence>
<dbReference type="KEGG" id="biu:109572055"/>
<keyword evidence="13" id="KW-1185">Reference proteome</keyword>
<feature type="transmembrane region" description="Helical" evidence="11">
    <location>
        <begin position="90"/>
        <end position="111"/>
    </location>
</feature>
<dbReference type="Pfam" id="PF03402">
    <property type="entry name" value="V1R"/>
    <property type="match status" value="1"/>
</dbReference>
<feature type="transmembrane region" description="Helical" evidence="11">
    <location>
        <begin position="166"/>
        <end position="185"/>
    </location>
</feature>
<reference evidence="14" key="1">
    <citation type="submission" date="2025-08" db="UniProtKB">
        <authorList>
            <consortium name="RefSeq"/>
        </authorList>
    </citation>
    <scope>IDENTIFICATION</scope>
    <source>
        <tissue evidence="14">Blood</tissue>
    </source>
</reference>
<keyword evidence="8 11" id="KW-0472">Membrane</keyword>
<dbReference type="GO" id="GO:0007606">
    <property type="term" value="P:sensory perception of chemical stimulus"/>
    <property type="evidence" value="ECO:0007669"/>
    <property type="project" value="UniProtKB-ARBA"/>
</dbReference>
<dbReference type="GO" id="GO:0016503">
    <property type="term" value="F:pheromone receptor activity"/>
    <property type="evidence" value="ECO:0007669"/>
    <property type="project" value="InterPro"/>
</dbReference>
<dbReference type="InterPro" id="IPR017452">
    <property type="entry name" value="GPCR_Rhodpsn_7TM"/>
</dbReference>
<keyword evidence="9 11" id="KW-0675">Receptor</keyword>
<evidence type="ECO:0000313" key="14">
    <source>
        <dbReference type="RefSeq" id="XP_019834153.2"/>
    </source>
</evidence>
<dbReference type="GeneID" id="109572055"/>
<evidence type="ECO:0000256" key="7">
    <source>
        <dbReference type="ARBA" id="ARBA00023040"/>
    </source>
</evidence>
<feature type="transmembrane region" description="Helical" evidence="11">
    <location>
        <begin position="218"/>
        <end position="242"/>
    </location>
</feature>
<keyword evidence="5 11" id="KW-0812">Transmembrane</keyword>
<comment type="similarity">
    <text evidence="2 11">Belongs to the G-protein coupled receptor 1 family.</text>
</comment>
<evidence type="ECO:0000256" key="2">
    <source>
        <dbReference type="ARBA" id="ARBA00010663"/>
    </source>
</evidence>
<keyword evidence="3 11" id="KW-1003">Cell membrane</keyword>
<sequence length="333" mass="37591">MTKTDVKELTSFLSEFHGFSSYIPVLAQLRPFLCVIDALRTIIQAALKTTYLTQIGVGSLANVILLFHNISPVLLGHNQRPPHTILSHMALSNLLFLLSSGVAYTMAAFVLRKPLSGLGCKFVFYVQRVALGTTLCSTCVLSTYQSFTLTPRRAQWVVLRGRVPKVTGPSCCTCWMFSLLMYIYLPVKITGPQDTHNYTDSQDNWFCSVSGNVIGLGYLWSFSDAMFITLMVWSSGSMVLLLHRHHQRVQYIHTPTGHHRCPPETRATHTILMLMVTFVVFYLLNYSFVFHISASLDFRLWLLQVSHVLSSCFPTISPLLLLLRDARTPRFCS</sequence>
<dbReference type="Gene3D" id="1.20.1070.10">
    <property type="entry name" value="Rhodopsin 7-helix transmembrane proteins"/>
    <property type="match status" value="1"/>
</dbReference>
<gene>
    <name evidence="14" type="primary">LOC109572055</name>
</gene>
<proteinExistence type="inferred from homology"/>
<organism evidence="13 14">
    <name type="scientific">Bos indicus</name>
    <name type="common">Zebu</name>
    <dbReference type="NCBI Taxonomy" id="9915"/>
    <lineage>
        <taxon>Eukaryota</taxon>
        <taxon>Metazoa</taxon>
        <taxon>Chordata</taxon>
        <taxon>Craniata</taxon>
        <taxon>Vertebrata</taxon>
        <taxon>Euteleostomi</taxon>
        <taxon>Mammalia</taxon>
        <taxon>Eutheria</taxon>
        <taxon>Laurasiatheria</taxon>
        <taxon>Artiodactyla</taxon>
        <taxon>Ruminantia</taxon>
        <taxon>Pecora</taxon>
        <taxon>Bovidae</taxon>
        <taxon>Bovinae</taxon>
        <taxon>Bos</taxon>
    </lineage>
</organism>
<evidence type="ECO:0000256" key="10">
    <source>
        <dbReference type="ARBA" id="ARBA00023224"/>
    </source>
</evidence>
<evidence type="ECO:0000256" key="5">
    <source>
        <dbReference type="ARBA" id="ARBA00022692"/>
    </source>
</evidence>
<evidence type="ECO:0000256" key="3">
    <source>
        <dbReference type="ARBA" id="ARBA00022475"/>
    </source>
</evidence>
<evidence type="ECO:0000256" key="6">
    <source>
        <dbReference type="ARBA" id="ARBA00022989"/>
    </source>
</evidence>
<feature type="transmembrane region" description="Helical" evidence="11">
    <location>
        <begin position="270"/>
        <end position="289"/>
    </location>
</feature>
<protein>
    <recommendedName>
        <fullName evidence="11">Vomeronasal type-1 receptor</fullName>
    </recommendedName>
</protein>
<evidence type="ECO:0000256" key="1">
    <source>
        <dbReference type="ARBA" id="ARBA00004651"/>
    </source>
</evidence>
<evidence type="ECO:0000256" key="11">
    <source>
        <dbReference type="RuleBase" id="RU364061"/>
    </source>
</evidence>
<dbReference type="Proteomes" id="UP001652663">
    <property type="component" value="Chromosome 18"/>
</dbReference>
<dbReference type="GO" id="GO:0019236">
    <property type="term" value="P:response to pheromone"/>
    <property type="evidence" value="ECO:0007669"/>
    <property type="project" value="UniProtKB-KW"/>
</dbReference>
<feature type="transmembrane region" description="Helical" evidence="11">
    <location>
        <begin position="301"/>
        <end position="323"/>
    </location>
</feature>
<feature type="domain" description="G-protein coupled receptors family 1 profile" evidence="12">
    <location>
        <begin position="61"/>
        <end position="321"/>
    </location>
</feature>
<keyword evidence="4 11" id="KW-0589">Pheromone response</keyword>
<dbReference type="RefSeq" id="XP_019834153.2">
    <property type="nucleotide sequence ID" value="XM_019978594.2"/>
</dbReference>
<evidence type="ECO:0000259" key="12">
    <source>
        <dbReference type="PROSITE" id="PS50262"/>
    </source>
</evidence>
<dbReference type="InterPro" id="IPR004072">
    <property type="entry name" value="Vmron_rcpt_1"/>
</dbReference>